<feature type="domain" description="N-acetyltransferase" evidence="1">
    <location>
        <begin position="158"/>
        <end position="302"/>
    </location>
</feature>
<protein>
    <recommendedName>
        <fullName evidence="1">N-acetyltransferase domain-containing protein</fullName>
    </recommendedName>
</protein>
<gene>
    <name evidence="2" type="ORF">A0J61_09874</name>
</gene>
<dbReference type="Gene3D" id="3.40.630.30">
    <property type="match status" value="1"/>
</dbReference>
<dbReference type="PROSITE" id="PS51186">
    <property type="entry name" value="GNAT"/>
    <property type="match status" value="1"/>
</dbReference>
<dbReference type="InParanoid" id="A0A1C7MZ23"/>
<dbReference type="InterPro" id="IPR000182">
    <property type="entry name" value="GNAT_dom"/>
</dbReference>
<accession>A0A1C7MZ23</accession>
<dbReference type="GO" id="GO:0016747">
    <property type="term" value="F:acyltransferase activity, transferring groups other than amino-acyl groups"/>
    <property type="evidence" value="ECO:0007669"/>
    <property type="project" value="InterPro"/>
</dbReference>
<dbReference type="EMBL" id="LUGH01000961">
    <property type="protein sequence ID" value="OBZ82073.1"/>
    <property type="molecule type" value="Genomic_DNA"/>
</dbReference>
<organism evidence="2 3">
    <name type="scientific">Choanephora cucurbitarum</name>
    <dbReference type="NCBI Taxonomy" id="101091"/>
    <lineage>
        <taxon>Eukaryota</taxon>
        <taxon>Fungi</taxon>
        <taxon>Fungi incertae sedis</taxon>
        <taxon>Mucoromycota</taxon>
        <taxon>Mucoromycotina</taxon>
        <taxon>Mucoromycetes</taxon>
        <taxon>Mucorales</taxon>
        <taxon>Mucorineae</taxon>
        <taxon>Choanephoraceae</taxon>
        <taxon>Choanephoroideae</taxon>
        <taxon>Choanephora</taxon>
    </lineage>
</organism>
<dbReference type="InterPro" id="IPR016181">
    <property type="entry name" value="Acyl_CoA_acyltransferase"/>
</dbReference>
<keyword evidence="3" id="KW-1185">Reference proteome</keyword>
<evidence type="ECO:0000313" key="2">
    <source>
        <dbReference type="EMBL" id="OBZ82073.1"/>
    </source>
</evidence>
<sequence>MTKSQLSLQLYNSAQEFLDDNLSELSLHEVQNIFLLISTQSAAKEGSPFYGNAVWDMEKSQLILALVWFNNSELYASHVPESHCKEAMNLALSDLASKQPAIRTQLSIMHAFQPALGYLESCYSSVTDVPILAMERVWSQTMYRQTPSLKLPHVPTACKFKLATEDLVDTFIIPWLQAFLKEVELDQNLYPATELVQQSMKDKFIYVVYDQEGVPVSMAWKRRPTLYGCSIAFVYTPPAYRGCHYASLCVGLLSEMLLKDFDYVTLFVLHTRDPYKNLYSELGYQLTGEAARILFSANQNTA</sequence>
<name>A0A1C7MZ23_9FUNG</name>
<comment type="caution">
    <text evidence="2">The sequence shown here is derived from an EMBL/GenBank/DDBJ whole genome shotgun (WGS) entry which is preliminary data.</text>
</comment>
<evidence type="ECO:0000313" key="3">
    <source>
        <dbReference type="Proteomes" id="UP000093000"/>
    </source>
</evidence>
<proteinExistence type="predicted"/>
<dbReference type="SUPFAM" id="SSF55729">
    <property type="entry name" value="Acyl-CoA N-acyltransferases (Nat)"/>
    <property type="match status" value="1"/>
</dbReference>
<dbReference type="OrthoDB" id="61870at2759"/>
<evidence type="ECO:0000259" key="1">
    <source>
        <dbReference type="PROSITE" id="PS51186"/>
    </source>
</evidence>
<reference evidence="2 3" key="1">
    <citation type="submission" date="2016-03" db="EMBL/GenBank/DDBJ databases">
        <title>Choanephora cucurbitarum.</title>
        <authorList>
            <person name="Min B."/>
            <person name="Park H."/>
            <person name="Park J.-H."/>
            <person name="Shin H.-D."/>
            <person name="Choi I.-G."/>
        </authorList>
    </citation>
    <scope>NUCLEOTIDE SEQUENCE [LARGE SCALE GENOMIC DNA]</scope>
    <source>
        <strain evidence="2 3">KUS-F28377</strain>
    </source>
</reference>
<dbReference type="AlphaFoldDB" id="A0A1C7MZ23"/>
<dbReference type="Proteomes" id="UP000093000">
    <property type="component" value="Unassembled WGS sequence"/>
</dbReference>